<protein>
    <recommendedName>
        <fullName evidence="8">GATA-type domain-containing protein</fullName>
    </recommendedName>
</protein>
<dbReference type="GO" id="GO:0006355">
    <property type="term" value="P:regulation of DNA-templated transcription"/>
    <property type="evidence" value="ECO:0007669"/>
    <property type="project" value="InterPro"/>
</dbReference>
<gene>
    <name evidence="9" type="ORF">J5N97_012322</name>
</gene>
<reference evidence="9" key="1">
    <citation type="submission" date="2021-03" db="EMBL/GenBank/DDBJ databases">
        <authorList>
            <person name="Li Z."/>
            <person name="Yang C."/>
        </authorList>
    </citation>
    <scope>NUCLEOTIDE SEQUENCE</scope>
    <source>
        <strain evidence="9">Dzin_1.0</strain>
        <tissue evidence="9">Leaf</tissue>
    </source>
</reference>
<dbReference type="GO" id="GO:0008270">
    <property type="term" value="F:zinc ion binding"/>
    <property type="evidence" value="ECO:0007669"/>
    <property type="project" value="UniProtKB-KW"/>
</dbReference>
<keyword evidence="5" id="KW-0010">Activator</keyword>
<dbReference type="PANTHER" id="PTHR45658">
    <property type="entry name" value="GATA TRANSCRIPTION FACTOR"/>
    <property type="match status" value="1"/>
</dbReference>
<name>A0A9D5HHQ3_9LILI</name>
<dbReference type="EMBL" id="JAGGNH010000003">
    <property type="protein sequence ID" value="KAJ0976848.1"/>
    <property type="molecule type" value="Genomic_DNA"/>
</dbReference>
<feature type="region of interest" description="Disordered" evidence="7">
    <location>
        <begin position="78"/>
        <end position="98"/>
    </location>
</feature>
<dbReference type="Proteomes" id="UP001085076">
    <property type="component" value="Miscellaneous, Linkage group lg03"/>
</dbReference>
<evidence type="ECO:0000256" key="1">
    <source>
        <dbReference type="ARBA" id="ARBA00005694"/>
    </source>
</evidence>
<keyword evidence="3 6" id="KW-0863">Zinc-finger</keyword>
<feature type="domain" description="GATA-type" evidence="8">
    <location>
        <begin position="218"/>
        <end position="254"/>
    </location>
</feature>
<dbReference type="CDD" id="cd00202">
    <property type="entry name" value="ZnF_GATA"/>
    <property type="match status" value="1"/>
</dbReference>
<dbReference type="Pfam" id="PF00320">
    <property type="entry name" value="GATA"/>
    <property type="match status" value="1"/>
</dbReference>
<keyword evidence="10" id="KW-1185">Reference proteome</keyword>
<dbReference type="InterPro" id="IPR051140">
    <property type="entry name" value="GATA_TF"/>
</dbReference>
<dbReference type="GO" id="GO:0030154">
    <property type="term" value="P:cell differentiation"/>
    <property type="evidence" value="ECO:0007669"/>
    <property type="project" value="TreeGrafter"/>
</dbReference>
<evidence type="ECO:0000256" key="2">
    <source>
        <dbReference type="ARBA" id="ARBA00022723"/>
    </source>
</evidence>
<proteinExistence type="inferred from homology"/>
<comment type="similarity">
    <text evidence="1">Belongs to the type IV zinc-finger family. Class A subfamily.</text>
</comment>
<dbReference type="GO" id="GO:0005634">
    <property type="term" value="C:nucleus"/>
    <property type="evidence" value="ECO:0007669"/>
    <property type="project" value="TreeGrafter"/>
</dbReference>
<keyword evidence="4" id="KW-0862">Zinc</keyword>
<sequence>MANFPLSQLSTIDLPDIEEDDFSMEDFSSLQNIDDPLNCLDWHLNAEVFDGLEDFINLPLDDSTLGLTRVEHHTRKTGSTKVEPCPTTSSVDPDGASCVTNGSGNQNSYMELDHKPEEVIEGISNSSMELPRRKHETKKRLGARGLSTKGQRKQRQMVNLDVSWPKKKRNTSSQKRRIWSVEPPVWLLNNALTEGNEKLTKDETNEVQVNVSKIDHGETISHSCSYCGTKETPQWRRGPKGPSTLCNACGIRYRTGNMELRRRHSNKKRKYHRNQHQIEG</sequence>
<dbReference type="Gene3D" id="3.30.50.10">
    <property type="entry name" value="Erythroid Transcription Factor GATA-1, subunit A"/>
    <property type="match status" value="1"/>
</dbReference>
<dbReference type="InterPro" id="IPR013088">
    <property type="entry name" value="Znf_NHR/GATA"/>
</dbReference>
<evidence type="ECO:0000256" key="3">
    <source>
        <dbReference type="ARBA" id="ARBA00022771"/>
    </source>
</evidence>
<dbReference type="PROSITE" id="PS50114">
    <property type="entry name" value="GATA_ZN_FINGER_2"/>
    <property type="match status" value="1"/>
</dbReference>
<dbReference type="PANTHER" id="PTHR45658:SF102">
    <property type="entry name" value="GATA TRANSCRIPTION FACTOR 29"/>
    <property type="match status" value="1"/>
</dbReference>
<evidence type="ECO:0000256" key="5">
    <source>
        <dbReference type="ARBA" id="ARBA00023159"/>
    </source>
</evidence>
<dbReference type="InterPro" id="IPR000679">
    <property type="entry name" value="Znf_GATA"/>
</dbReference>
<evidence type="ECO:0000259" key="8">
    <source>
        <dbReference type="PROSITE" id="PS50114"/>
    </source>
</evidence>
<evidence type="ECO:0000256" key="4">
    <source>
        <dbReference type="ARBA" id="ARBA00022833"/>
    </source>
</evidence>
<dbReference type="GO" id="GO:0043565">
    <property type="term" value="F:sequence-specific DNA binding"/>
    <property type="evidence" value="ECO:0007669"/>
    <property type="project" value="InterPro"/>
</dbReference>
<organism evidence="9 10">
    <name type="scientific">Dioscorea zingiberensis</name>
    <dbReference type="NCBI Taxonomy" id="325984"/>
    <lineage>
        <taxon>Eukaryota</taxon>
        <taxon>Viridiplantae</taxon>
        <taxon>Streptophyta</taxon>
        <taxon>Embryophyta</taxon>
        <taxon>Tracheophyta</taxon>
        <taxon>Spermatophyta</taxon>
        <taxon>Magnoliopsida</taxon>
        <taxon>Liliopsida</taxon>
        <taxon>Dioscoreales</taxon>
        <taxon>Dioscoreaceae</taxon>
        <taxon>Dioscorea</taxon>
    </lineage>
</organism>
<evidence type="ECO:0000256" key="6">
    <source>
        <dbReference type="PROSITE-ProRule" id="PRU00094"/>
    </source>
</evidence>
<accession>A0A9D5HHQ3</accession>
<feature type="compositionally biased region" description="Basic residues" evidence="7">
    <location>
        <begin position="132"/>
        <end position="142"/>
    </location>
</feature>
<dbReference type="SMART" id="SM00401">
    <property type="entry name" value="ZnF_GATA"/>
    <property type="match status" value="1"/>
</dbReference>
<comment type="caution">
    <text evidence="9">The sequence shown here is derived from an EMBL/GenBank/DDBJ whole genome shotgun (WGS) entry which is preliminary data.</text>
</comment>
<dbReference type="OrthoDB" id="2162994at2759"/>
<reference evidence="9" key="2">
    <citation type="journal article" date="2022" name="Hortic Res">
        <title>The genome of Dioscorea zingiberensis sheds light on the biosynthesis, origin and evolution of the medicinally important diosgenin saponins.</title>
        <authorList>
            <person name="Li Y."/>
            <person name="Tan C."/>
            <person name="Li Z."/>
            <person name="Guo J."/>
            <person name="Li S."/>
            <person name="Chen X."/>
            <person name="Wang C."/>
            <person name="Dai X."/>
            <person name="Yang H."/>
            <person name="Song W."/>
            <person name="Hou L."/>
            <person name="Xu J."/>
            <person name="Tong Z."/>
            <person name="Xu A."/>
            <person name="Yuan X."/>
            <person name="Wang W."/>
            <person name="Yang Q."/>
            <person name="Chen L."/>
            <person name="Sun Z."/>
            <person name="Wang K."/>
            <person name="Pan B."/>
            <person name="Chen J."/>
            <person name="Bao Y."/>
            <person name="Liu F."/>
            <person name="Qi X."/>
            <person name="Gang D.R."/>
            <person name="Wen J."/>
            <person name="Li J."/>
        </authorList>
    </citation>
    <scope>NUCLEOTIDE SEQUENCE</scope>
    <source>
        <strain evidence="9">Dzin_1.0</strain>
    </source>
</reference>
<keyword evidence="2" id="KW-0479">Metal-binding</keyword>
<dbReference type="AlphaFoldDB" id="A0A9D5HHQ3"/>
<feature type="region of interest" description="Disordered" evidence="7">
    <location>
        <begin position="130"/>
        <end position="157"/>
    </location>
</feature>
<evidence type="ECO:0000256" key="7">
    <source>
        <dbReference type="SAM" id="MobiDB-lite"/>
    </source>
</evidence>
<evidence type="ECO:0000313" key="10">
    <source>
        <dbReference type="Proteomes" id="UP001085076"/>
    </source>
</evidence>
<evidence type="ECO:0000313" key="9">
    <source>
        <dbReference type="EMBL" id="KAJ0976848.1"/>
    </source>
</evidence>
<dbReference type="SUPFAM" id="SSF57716">
    <property type="entry name" value="Glucocorticoid receptor-like (DNA-binding domain)"/>
    <property type="match status" value="1"/>
</dbReference>